<evidence type="ECO:0000313" key="3">
    <source>
        <dbReference type="Proteomes" id="UP000239001"/>
    </source>
</evidence>
<dbReference type="InterPro" id="IPR002035">
    <property type="entry name" value="VWF_A"/>
</dbReference>
<proteinExistence type="predicted"/>
<dbReference type="InterPro" id="IPR006059">
    <property type="entry name" value="SBP"/>
</dbReference>
<comment type="caution">
    <text evidence="2">The sequence shown here is derived from an EMBL/GenBank/DDBJ whole genome shotgun (WGS) entry which is preliminary data.</text>
</comment>
<dbReference type="PANTHER" id="PTHR10338:SF119">
    <property type="entry name" value="INTER-ALPHA-TRYPSIN INHIBITOR HEAVY CHAIN H4"/>
    <property type="match status" value="1"/>
</dbReference>
<evidence type="ECO:0000259" key="1">
    <source>
        <dbReference type="PROSITE" id="PS50234"/>
    </source>
</evidence>
<dbReference type="InterPro" id="IPR036465">
    <property type="entry name" value="vWFA_dom_sf"/>
</dbReference>
<dbReference type="PROSITE" id="PS51257">
    <property type="entry name" value="PROKAR_LIPOPROTEIN"/>
    <property type="match status" value="1"/>
</dbReference>
<dbReference type="PANTHER" id="PTHR10338">
    <property type="entry name" value="INTER-ALPHA-TRYPSIN INHIBITOR HEAVY CHAIN FAMILY MEMBER"/>
    <property type="match status" value="1"/>
</dbReference>
<dbReference type="RefSeq" id="WP_106455281.1">
    <property type="nucleotide sequence ID" value="NZ_PXOH01000002.1"/>
</dbReference>
<evidence type="ECO:0000313" key="2">
    <source>
        <dbReference type="EMBL" id="PSF38916.1"/>
    </source>
</evidence>
<dbReference type="SUPFAM" id="SSF53300">
    <property type="entry name" value="vWA-like"/>
    <property type="match status" value="1"/>
</dbReference>
<dbReference type="SMART" id="SM00327">
    <property type="entry name" value="VWA"/>
    <property type="match status" value="1"/>
</dbReference>
<protein>
    <submittedName>
        <fullName evidence="2">Mg-chelatase subunit ChlD</fullName>
    </submittedName>
</protein>
<gene>
    <name evidence="2" type="ORF">C7H19_02350</name>
</gene>
<organism evidence="2 3">
    <name type="scientific">Aphanothece hegewaldii CCALA 016</name>
    <dbReference type="NCBI Taxonomy" id="2107694"/>
    <lineage>
        <taxon>Bacteria</taxon>
        <taxon>Bacillati</taxon>
        <taxon>Cyanobacteriota</taxon>
        <taxon>Cyanophyceae</taxon>
        <taxon>Oscillatoriophycideae</taxon>
        <taxon>Chroococcales</taxon>
        <taxon>Aphanothecaceae</taxon>
        <taxon>Aphanothece</taxon>
    </lineage>
</organism>
<dbReference type="PROSITE" id="PS50234">
    <property type="entry name" value="VWFA"/>
    <property type="match status" value="1"/>
</dbReference>
<feature type="domain" description="VWFA" evidence="1">
    <location>
        <begin position="393"/>
        <end position="569"/>
    </location>
</feature>
<dbReference type="EMBL" id="PXOH01000002">
    <property type="protein sequence ID" value="PSF38916.1"/>
    <property type="molecule type" value="Genomic_DNA"/>
</dbReference>
<sequence>MNAHSNKRVNFLSGVTAIGFFLLSSCNPNNNQSNSIEQGFEVKFLVGSALEQFCNQAATQFNQQKPKLDNGKEFYLKCEAKGSGDVVNNIVTLAKQLQQGIIKADAPEFPSLISTDGEIYHAQLKYQIEQLFPGQNYIPEITDSPLLANSPMVFMVAADVAPALRKQTNIFKELETAKTYQDIEANSPALPIYYVHAAPTRSNSGLQTLIAQFVDVSGKRPEQLTVADIQKYQPQVQKIQSKVTRYGISTNSLAKDMVKNGSFWASIGSVYESSVIEANSSQNTTQTRYEAIYPQATFTSNMRAILPNAPWVNADEKAASEKVIEYLRSPQGQKIATDLGLRPGVPGIELGAKFSPQFGVDPNAKYDSLRAPKPEVVNGMLKSWQDYAKKPSQVVIVVDSSGSMEGNKLPSVQNTLNNYINSLGPKEKVALIDFDSEIRQAVIVDGTPQGKNTGLQFISGLKAYGGTRLYDATLDARNWLQKNLKPNAINAVIVLTDGEDSGSKISLETLNQELQKSGFNSDQRIAFFTIGYGNEGEFNPDVLKQIANTNGGYYRKGDPETISTVMSDLQLEF</sequence>
<dbReference type="InterPro" id="IPR050934">
    <property type="entry name" value="ITIH"/>
</dbReference>
<keyword evidence="3" id="KW-1185">Reference proteome</keyword>
<name>A0A2T1M2D1_9CHRO</name>
<accession>A0A2T1M2D1</accession>
<reference evidence="2 3" key="1">
    <citation type="submission" date="2018-03" db="EMBL/GenBank/DDBJ databases">
        <title>The ancient ancestry and fast evolution of plastids.</title>
        <authorList>
            <person name="Moore K.R."/>
            <person name="Magnabosco C."/>
            <person name="Momper L."/>
            <person name="Gold D.A."/>
            <person name="Bosak T."/>
            <person name="Fournier G.P."/>
        </authorList>
    </citation>
    <scope>NUCLEOTIDE SEQUENCE [LARGE SCALE GENOMIC DNA]</scope>
    <source>
        <strain evidence="2 3">CCALA 016</strain>
    </source>
</reference>
<dbReference type="CDD" id="cd00198">
    <property type="entry name" value="vWFA"/>
    <property type="match status" value="1"/>
</dbReference>
<dbReference type="Pfam" id="PF00092">
    <property type="entry name" value="VWA"/>
    <property type="match status" value="1"/>
</dbReference>
<dbReference type="Gene3D" id="3.40.50.410">
    <property type="entry name" value="von Willebrand factor, type A domain"/>
    <property type="match status" value="1"/>
</dbReference>
<dbReference type="OrthoDB" id="517022at2"/>
<dbReference type="AlphaFoldDB" id="A0A2T1M2D1"/>
<dbReference type="SUPFAM" id="SSF53850">
    <property type="entry name" value="Periplasmic binding protein-like II"/>
    <property type="match status" value="1"/>
</dbReference>
<dbReference type="Pfam" id="PF13416">
    <property type="entry name" value="SBP_bac_8"/>
    <property type="match status" value="1"/>
</dbReference>
<reference evidence="2 3" key="2">
    <citation type="submission" date="2018-03" db="EMBL/GenBank/DDBJ databases">
        <authorList>
            <person name="Keele B.F."/>
        </authorList>
    </citation>
    <scope>NUCLEOTIDE SEQUENCE [LARGE SCALE GENOMIC DNA]</scope>
    <source>
        <strain evidence="2 3">CCALA 016</strain>
    </source>
</reference>
<dbReference type="Proteomes" id="UP000239001">
    <property type="component" value="Unassembled WGS sequence"/>
</dbReference>